<reference evidence="1 2" key="1">
    <citation type="journal article" date="2017" name="Curr. Biol.">
        <title>The Evolution of Venom by Co-option of Single-Copy Genes.</title>
        <authorList>
            <person name="Martinson E.O."/>
            <person name="Mrinalini"/>
            <person name="Kelkar Y.D."/>
            <person name="Chang C.H."/>
            <person name="Werren J.H."/>
        </authorList>
    </citation>
    <scope>NUCLEOTIDE SEQUENCE [LARGE SCALE GENOMIC DNA]</scope>
    <source>
        <strain evidence="1 2">Alberta</strain>
        <tissue evidence="1">Whole body</tissue>
    </source>
</reference>
<dbReference type="Proteomes" id="UP000215335">
    <property type="component" value="Unassembled WGS sequence"/>
</dbReference>
<name>A0A232FFZ1_9HYME</name>
<comment type="caution">
    <text evidence="1">The sequence shown here is derived from an EMBL/GenBank/DDBJ whole genome shotgun (WGS) entry which is preliminary data.</text>
</comment>
<evidence type="ECO:0000313" key="2">
    <source>
        <dbReference type="Proteomes" id="UP000215335"/>
    </source>
</evidence>
<protein>
    <submittedName>
        <fullName evidence="1">Uncharacterized protein</fullName>
    </submittedName>
</protein>
<dbReference type="EMBL" id="NNAY01000265">
    <property type="protein sequence ID" value="OXU29622.1"/>
    <property type="molecule type" value="Genomic_DNA"/>
</dbReference>
<proteinExistence type="predicted"/>
<gene>
    <name evidence="1" type="ORF">TSAR_009093</name>
</gene>
<dbReference type="AlphaFoldDB" id="A0A232FFZ1"/>
<organism evidence="1 2">
    <name type="scientific">Trichomalopsis sarcophagae</name>
    <dbReference type="NCBI Taxonomy" id="543379"/>
    <lineage>
        <taxon>Eukaryota</taxon>
        <taxon>Metazoa</taxon>
        <taxon>Ecdysozoa</taxon>
        <taxon>Arthropoda</taxon>
        <taxon>Hexapoda</taxon>
        <taxon>Insecta</taxon>
        <taxon>Pterygota</taxon>
        <taxon>Neoptera</taxon>
        <taxon>Endopterygota</taxon>
        <taxon>Hymenoptera</taxon>
        <taxon>Apocrita</taxon>
        <taxon>Proctotrupomorpha</taxon>
        <taxon>Chalcidoidea</taxon>
        <taxon>Pteromalidae</taxon>
        <taxon>Pteromalinae</taxon>
        <taxon>Trichomalopsis</taxon>
    </lineage>
</organism>
<evidence type="ECO:0000313" key="1">
    <source>
        <dbReference type="EMBL" id="OXU29622.1"/>
    </source>
</evidence>
<accession>A0A232FFZ1</accession>
<keyword evidence="2" id="KW-1185">Reference proteome</keyword>
<sequence length="267" mass="30130">MSSSANLLDTKECNIPLQKVENEGFSKRKEERGEKRVLPRFPSIASSSGQESKHLWSVYLSVSREEIFVAAVISINIAPPDRFLSRPILVLKSPKQHQLPIITLPPEPAHKSSTVFSSLKLWSGFSQTCLQLSSLELTRKVSNADAVAPVTPQLLLRRPRKSVELLCAIPDISTKQQMDKLKIKDSRQTSSPEIQSSSQTSWIIEFPSPSKEFGDSVHTLKMIQAKMQQQQQLFRDLHFGKAEHSISVSTLYQQLKEAQRDQPTRLE</sequence>